<feature type="region of interest" description="Disordered" evidence="1">
    <location>
        <begin position="389"/>
        <end position="409"/>
    </location>
</feature>
<evidence type="ECO:0000313" key="4">
    <source>
        <dbReference type="Proteomes" id="UP000185841"/>
    </source>
</evidence>
<evidence type="ECO:0000259" key="2">
    <source>
        <dbReference type="Pfam" id="PF06527"/>
    </source>
</evidence>
<sequence>MYRLRRGALSPFDPRNPLLAYRSRPREDESLLSWMTRLARGNAVKLQCLATDVLGFSSQLLTHDLDRVPDEELLRRLVTRVGCTYEQACSTGMWAYQGLLWFEAPKERGPVDWLMPMGRSPNDRRRICSYTTQMCCACLAGDPIPYFRRYWRLALAVVCPVHGTYLRDCCPWCHGPIEFHTTDFGCRLLPSVEPMMHCGKCGHDWCHEPWDEVSAPESLVRFQRQLCQLLADGWSVELPGAGILSPAFFSGLKCLLQRLNQPGRCRRLREFFALRDGELLFDPCEHALQRFECLRLGDRARLMGMAQDLLVSWPHQFADIARASRVSSSYFTNYRHPLPYWLHAAIRTELFDQDYAPSQQERSAAKDYLLRHGGAGSADEVNGLLGVSSVKHKVTPRDRWNPRGPNCRS</sequence>
<name>A0A1N6NNQ1_AQUAC</name>
<dbReference type="Proteomes" id="UP000185841">
    <property type="component" value="Unassembled WGS sequence"/>
</dbReference>
<dbReference type="AlphaFoldDB" id="A0A1N6NNQ1"/>
<proteinExistence type="predicted"/>
<dbReference type="Pfam" id="PF06527">
    <property type="entry name" value="TniQ"/>
    <property type="match status" value="1"/>
</dbReference>
<dbReference type="InterPro" id="IPR009492">
    <property type="entry name" value="TniQ"/>
</dbReference>
<dbReference type="EMBL" id="FTMP01000001">
    <property type="protein sequence ID" value="SIP93663.1"/>
    <property type="molecule type" value="Genomic_DNA"/>
</dbReference>
<reference evidence="3 4" key="1">
    <citation type="submission" date="2017-01" db="EMBL/GenBank/DDBJ databases">
        <authorList>
            <person name="Mah S.A."/>
            <person name="Swanson W.J."/>
            <person name="Moy G.W."/>
            <person name="Vacquier V.D."/>
        </authorList>
    </citation>
    <scope>NUCLEOTIDE SEQUENCE [LARGE SCALE GENOMIC DNA]</scope>
    <source>
        <strain evidence="3 4">RU36E</strain>
    </source>
</reference>
<accession>A0A1N6NNQ1</accession>
<evidence type="ECO:0000313" key="3">
    <source>
        <dbReference type="EMBL" id="SIP93663.1"/>
    </source>
</evidence>
<protein>
    <submittedName>
        <fullName evidence="3">TniQ protein</fullName>
    </submittedName>
</protein>
<evidence type="ECO:0000256" key="1">
    <source>
        <dbReference type="SAM" id="MobiDB-lite"/>
    </source>
</evidence>
<feature type="domain" description="TniQ" evidence="2">
    <location>
        <begin position="21"/>
        <end position="166"/>
    </location>
</feature>
<organism evidence="3 4">
    <name type="scientific">Aquipseudomonas alcaligenes</name>
    <name type="common">Pseudomonas alcaligenes</name>
    <dbReference type="NCBI Taxonomy" id="43263"/>
    <lineage>
        <taxon>Bacteria</taxon>
        <taxon>Pseudomonadati</taxon>
        <taxon>Pseudomonadota</taxon>
        <taxon>Gammaproteobacteria</taxon>
        <taxon>Pseudomonadales</taxon>
        <taxon>Pseudomonadaceae</taxon>
        <taxon>Aquipseudomonas</taxon>
    </lineage>
</organism>
<dbReference type="RefSeq" id="WP_076423717.1">
    <property type="nucleotide sequence ID" value="NZ_FTMP01000001.1"/>
</dbReference>
<gene>
    <name evidence="3" type="ORF">SAMN05878282_101433</name>
</gene>